<comment type="caution">
    <text evidence="1">The sequence shown here is derived from an EMBL/GenBank/DDBJ whole genome shotgun (WGS) entry which is preliminary data.</text>
</comment>
<accession>A0A3N2BBW5</accession>
<gene>
    <name evidence="1" type="ORF">EDD31_1105</name>
</gene>
<reference evidence="1 2" key="1">
    <citation type="submission" date="2018-11" db="EMBL/GenBank/DDBJ databases">
        <title>Sequencing the genomes of 1000 actinobacteria strains.</title>
        <authorList>
            <person name="Klenk H.-P."/>
        </authorList>
    </citation>
    <scope>NUCLEOTIDE SEQUENCE [LARGE SCALE GENOMIC DNA]</scope>
    <source>
        <strain evidence="1 2">DSM 11294</strain>
    </source>
</reference>
<evidence type="ECO:0000313" key="2">
    <source>
        <dbReference type="Proteomes" id="UP000280668"/>
    </source>
</evidence>
<dbReference type="RefSeq" id="WP_123303268.1">
    <property type="nucleotide sequence ID" value="NZ_RKHK01000001.1"/>
</dbReference>
<dbReference type="OrthoDB" id="3837807at2"/>
<organism evidence="1 2">
    <name type="scientific">Bogoriella caseilytica</name>
    <dbReference type="NCBI Taxonomy" id="56055"/>
    <lineage>
        <taxon>Bacteria</taxon>
        <taxon>Bacillati</taxon>
        <taxon>Actinomycetota</taxon>
        <taxon>Actinomycetes</taxon>
        <taxon>Micrococcales</taxon>
        <taxon>Bogoriellaceae</taxon>
        <taxon>Bogoriella</taxon>
    </lineage>
</organism>
<dbReference type="Proteomes" id="UP000280668">
    <property type="component" value="Unassembled WGS sequence"/>
</dbReference>
<dbReference type="EMBL" id="RKHK01000001">
    <property type="protein sequence ID" value="ROR72746.1"/>
    <property type="molecule type" value="Genomic_DNA"/>
</dbReference>
<dbReference type="AlphaFoldDB" id="A0A3N2BBW5"/>
<proteinExistence type="predicted"/>
<protein>
    <submittedName>
        <fullName evidence="1">Uncharacterized protein</fullName>
    </submittedName>
</protein>
<evidence type="ECO:0000313" key="1">
    <source>
        <dbReference type="EMBL" id="ROR72746.1"/>
    </source>
</evidence>
<keyword evidence="2" id="KW-1185">Reference proteome</keyword>
<sequence length="181" mass="19605">MDTAARAAAVAKVSGRPWDHWVTELDARGAERLPHAEIAKLAFELMPESVESRGWWAQGAAIAYGQQKGLRVAGQSSSGDFQVAASRSLAADKDGALAAWRELAEGMTEHDGVPVEGEATTSSTEKWRYWRLALADGTKVSVNVSDKGTGKAAVAVNHTKLESADDVERWRAYWKALLKQL</sequence>
<name>A0A3N2BBW5_9MICO</name>